<comment type="caution">
    <text evidence="1">The sequence shown here is derived from an EMBL/GenBank/DDBJ whole genome shotgun (WGS) entry which is preliminary data.</text>
</comment>
<dbReference type="Proteomes" id="UP001055057">
    <property type="component" value="Unassembled WGS sequence"/>
</dbReference>
<sequence>MIQTKYTVPTQITICGLMGGAGPRLIIPFDLSRPPITFVKQALNALTKQTTKRADGGRRVMFFGKALGIIINYTPDAALRCDLEGTPLEVLNKAYRISEVRLSFGGAPLTPAVVSRMLGLQ</sequence>
<reference evidence="1" key="2">
    <citation type="submission" date="2021-08" db="EMBL/GenBank/DDBJ databases">
        <authorList>
            <person name="Tani A."/>
            <person name="Ola A."/>
            <person name="Ogura Y."/>
            <person name="Katsura K."/>
            <person name="Hayashi T."/>
        </authorList>
    </citation>
    <scope>NUCLEOTIDE SEQUENCE</scope>
    <source>
        <strain evidence="1">DSM 23632</strain>
    </source>
</reference>
<dbReference type="EMBL" id="BPRB01000017">
    <property type="protein sequence ID" value="GJE58203.1"/>
    <property type="molecule type" value="Genomic_DNA"/>
</dbReference>
<evidence type="ECO:0000313" key="1">
    <source>
        <dbReference type="EMBL" id="GJE58203.1"/>
    </source>
</evidence>
<organism evidence="1 2">
    <name type="scientific">Methylobacterium trifolii</name>
    <dbReference type="NCBI Taxonomy" id="1003092"/>
    <lineage>
        <taxon>Bacteria</taxon>
        <taxon>Pseudomonadati</taxon>
        <taxon>Pseudomonadota</taxon>
        <taxon>Alphaproteobacteria</taxon>
        <taxon>Hyphomicrobiales</taxon>
        <taxon>Methylobacteriaceae</taxon>
        <taxon>Methylobacterium</taxon>
    </lineage>
</organism>
<keyword evidence="2" id="KW-1185">Reference proteome</keyword>
<name>A0ABQ4TU40_9HYPH</name>
<gene>
    <name evidence="1" type="ORF">MPOCJGCO_0282</name>
</gene>
<accession>A0ABQ4TU40</accession>
<proteinExistence type="predicted"/>
<reference evidence="1" key="1">
    <citation type="journal article" date="2021" name="Front. Microbiol.">
        <title>Comprehensive Comparative Genomics and Phenotyping of Methylobacterium Species.</title>
        <authorList>
            <person name="Alessa O."/>
            <person name="Ogura Y."/>
            <person name="Fujitani Y."/>
            <person name="Takami H."/>
            <person name="Hayashi T."/>
            <person name="Sahin N."/>
            <person name="Tani A."/>
        </authorList>
    </citation>
    <scope>NUCLEOTIDE SEQUENCE</scope>
    <source>
        <strain evidence="1">DSM 23632</strain>
    </source>
</reference>
<protein>
    <submittedName>
        <fullName evidence="1">Uncharacterized protein</fullName>
    </submittedName>
</protein>
<evidence type="ECO:0000313" key="2">
    <source>
        <dbReference type="Proteomes" id="UP001055057"/>
    </source>
</evidence>